<evidence type="ECO:0000313" key="3">
    <source>
        <dbReference type="Proteomes" id="UP000015104"/>
    </source>
</evidence>
<reference evidence="3" key="1">
    <citation type="submission" date="2011-08" db="EMBL/GenBank/DDBJ databases">
        <authorList>
            <person name="Rombauts S."/>
        </authorList>
    </citation>
    <scope>NUCLEOTIDE SEQUENCE</scope>
    <source>
        <strain evidence="3">London</strain>
    </source>
</reference>
<accession>T1JSC7</accession>
<name>T1JSC7_TETUR</name>
<evidence type="ECO:0000313" key="2">
    <source>
        <dbReference type="EnsemblMetazoa" id="tetur01g10050.1"/>
    </source>
</evidence>
<sequence>MFSYYALETWLFSFFALLLLGFIIYYTRRLITIIADIRESKKVSYKPWEMEKNLSKAKAKAKSKPKVKVGRLFGPIRSLMPVKEAAITSKKHNKTKADPRIDAVDGQISYIDANINRYPSISSFMSDETATTNSDFYRDRRLSVLEDIESWVIKGHVDQNQNVVKNNINSHISAAAVENLSANLPKVDQRNKDVNKSIDNETEVKTIKKGHPGVILVTPEINGIPLTNGHHNGYRSSAKDEIEMVSKVIPVLDESFTSSSTTIEGNNRSTITKTTSKKVTVTEVSKRKENRIAAV</sequence>
<gene>
    <name evidence="2" type="primary">107367934</name>
</gene>
<protein>
    <submittedName>
        <fullName evidence="2">Uncharacterized protein</fullName>
    </submittedName>
</protein>
<evidence type="ECO:0000256" key="1">
    <source>
        <dbReference type="SAM" id="Phobius"/>
    </source>
</evidence>
<keyword evidence="3" id="KW-1185">Reference proteome</keyword>
<dbReference type="OrthoDB" id="6531211at2759"/>
<dbReference type="HOGENOM" id="CLU_1134803_0_0_1"/>
<proteinExistence type="predicted"/>
<feature type="transmembrane region" description="Helical" evidence="1">
    <location>
        <begin position="6"/>
        <end position="26"/>
    </location>
</feature>
<keyword evidence="1" id="KW-0812">Transmembrane</keyword>
<organism evidence="2 3">
    <name type="scientific">Tetranychus urticae</name>
    <name type="common">Two-spotted spider mite</name>
    <dbReference type="NCBI Taxonomy" id="32264"/>
    <lineage>
        <taxon>Eukaryota</taxon>
        <taxon>Metazoa</taxon>
        <taxon>Ecdysozoa</taxon>
        <taxon>Arthropoda</taxon>
        <taxon>Chelicerata</taxon>
        <taxon>Arachnida</taxon>
        <taxon>Acari</taxon>
        <taxon>Acariformes</taxon>
        <taxon>Trombidiformes</taxon>
        <taxon>Prostigmata</taxon>
        <taxon>Eleutherengona</taxon>
        <taxon>Raphignathae</taxon>
        <taxon>Tetranychoidea</taxon>
        <taxon>Tetranychidae</taxon>
        <taxon>Tetranychus</taxon>
    </lineage>
</organism>
<keyword evidence="1" id="KW-1133">Transmembrane helix</keyword>
<dbReference type="KEGG" id="tut:107370663"/>
<reference evidence="2" key="2">
    <citation type="submission" date="2015-06" db="UniProtKB">
        <authorList>
            <consortium name="EnsemblMetazoa"/>
        </authorList>
    </citation>
    <scope>IDENTIFICATION</scope>
</reference>
<dbReference type="AlphaFoldDB" id="T1JSC7"/>
<dbReference type="EnsemblMetazoa" id="tetur01g10050.1">
    <property type="protein sequence ID" value="tetur01g10050.1"/>
    <property type="gene ID" value="tetur01g10050"/>
</dbReference>
<dbReference type="Proteomes" id="UP000015104">
    <property type="component" value="Unassembled WGS sequence"/>
</dbReference>
<dbReference type="EMBL" id="CAEY01000460">
    <property type="status" value="NOT_ANNOTATED_CDS"/>
    <property type="molecule type" value="Genomic_DNA"/>
</dbReference>
<keyword evidence="1" id="KW-0472">Membrane</keyword>